<gene>
    <name evidence="5" type="ORF">GCM10009789_87340</name>
</gene>
<dbReference type="PANTHER" id="PTHR11516:SF60">
    <property type="entry name" value="PYRUVATE DEHYDROGENASE E1 COMPONENT SUBUNIT ALPHA"/>
    <property type="match status" value="1"/>
</dbReference>
<sequence>MTAQVQARVDPDTARDLYSRMAVIRRFERLAYRAYERGDVHGTVHVSIGQEAVAVGVIGAMGEADTVLSHHRGHGHALAKGVDPGQLMAELCGRVDGVSRGKGGSMHSTDVANGFLGTMAVVGSAVPLAVGVALANKVKGIDSVCVAFFGDGAVNQGVLYESLNLAALWSLPVVFVCENNSYAITTSADESTAGEGVVARAKAFGVQAESIDGQDVIAVEETAARLISGARAGRPALIEALTYRFMGHSRGDPPHGVYRTKAELSEWTQRDPLTLLVDAAGLDPATVEALDAEAAAVAEAALAFAVQSPVPAEDELMRGVRA</sequence>
<dbReference type="InterPro" id="IPR001017">
    <property type="entry name" value="DH_E1"/>
</dbReference>
<keyword evidence="6" id="KW-1185">Reference proteome</keyword>
<dbReference type="InterPro" id="IPR050642">
    <property type="entry name" value="PDH_E1_Alpha_Subunit"/>
</dbReference>
<evidence type="ECO:0000256" key="3">
    <source>
        <dbReference type="ARBA" id="ARBA00023052"/>
    </source>
</evidence>
<dbReference type="EMBL" id="BAAAOS010000074">
    <property type="protein sequence ID" value="GAA1620201.1"/>
    <property type="molecule type" value="Genomic_DNA"/>
</dbReference>
<evidence type="ECO:0000313" key="6">
    <source>
        <dbReference type="Proteomes" id="UP001500393"/>
    </source>
</evidence>
<dbReference type="Pfam" id="PF00676">
    <property type="entry name" value="E1_dh"/>
    <property type="match status" value="1"/>
</dbReference>
<dbReference type="Gene3D" id="3.40.50.970">
    <property type="match status" value="1"/>
</dbReference>
<dbReference type="SUPFAM" id="SSF52518">
    <property type="entry name" value="Thiamin diphosphate-binding fold (THDP-binding)"/>
    <property type="match status" value="1"/>
</dbReference>
<protein>
    <recommendedName>
        <fullName evidence="4">Dehydrogenase E1 component domain-containing protein</fullName>
    </recommendedName>
</protein>
<dbReference type="InterPro" id="IPR029061">
    <property type="entry name" value="THDP-binding"/>
</dbReference>
<reference evidence="6" key="1">
    <citation type="journal article" date="2019" name="Int. J. Syst. Evol. Microbiol.">
        <title>The Global Catalogue of Microorganisms (GCM) 10K type strain sequencing project: providing services to taxonomists for standard genome sequencing and annotation.</title>
        <authorList>
            <consortium name="The Broad Institute Genomics Platform"/>
            <consortium name="The Broad Institute Genome Sequencing Center for Infectious Disease"/>
            <person name="Wu L."/>
            <person name="Ma J."/>
        </authorList>
    </citation>
    <scope>NUCLEOTIDE SEQUENCE [LARGE SCALE GENOMIC DNA]</scope>
    <source>
        <strain evidence="6">JCM 14969</strain>
    </source>
</reference>
<organism evidence="5 6">
    <name type="scientific">Kribbella sancticallisti</name>
    <dbReference type="NCBI Taxonomy" id="460087"/>
    <lineage>
        <taxon>Bacteria</taxon>
        <taxon>Bacillati</taxon>
        <taxon>Actinomycetota</taxon>
        <taxon>Actinomycetes</taxon>
        <taxon>Propionibacteriales</taxon>
        <taxon>Kribbellaceae</taxon>
        <taxon>Kribbella</taxon>
    </lineage>
</organism>
<evidence type="ECO:0000256" key="1">
    <source>
        <dbReference type="ARBA" id="ARBA00001964"/>
    </source>
</evidence>
<dbReference type="PANTHER" id="PTHR11516">
    <property type="entry name" value="PYRUVATE DEHYDROGENASE E1 COMPONENT, ALPHA SUBUNIT BACTERIAL AND ORGANELLAR"/>
    <property type="match status" value="1"/>
</dbReference>
<evidence type="ECO:0000313" key="5">
    <source>
        <dbReference type="EMBL" id="GAA1620201.1"/>
    </source>
</evidence>
<comment type="cofactor">
    <cofactor evidence="1">
        <name>thiamine diphosphate</name>
        <dbReference type="ChEBI" id="CHEBI:58937"/>
    </cofactor>
</comment>
<dbReference type="RefSeq" id="WP_344222713.1">
    <property type="nucleotide sequence ID" value="NZ_BAAAOS010000074.1"/>
</dbReference>
<name>A0ABP4QU65_9ACTN</name>
<comment type="caution">
    <text evidence="5">The sequence shown here is derived from an EMBL/GenBank/DDBJ whole genome shotgun (WGS) entry which is preliminary data.</text>
</comment>
<dbReference type="CDD" id="cd02000">
    <property type="entry name" value="TPP_E1_PDC_ADC_BCADC"/>
    <property type="match status" value="1"/>
</dbReference>
<accession>A0ABP4QU65</accession>
<keyword evidence="3" id="KW-0786">Thiamine pyrophosphate</keyword>
<dbReference type="Proteomes" id="UP001500393">
    <property type="component" value="Unassembled WGS sequence"/>
</dbReference>
<evidence type="ECO:0000256" key="2">
    <source>
        <dbReference type="ARBA" id="ARBA00023002"/>
    </source>
</evidence>
<evidence type="ECO:0000259" key="4">
    <source>
        <dbReference type="Pfam" id="PF00676"/>
    </source>
</evidence>
<feature type="domain" description="Dehydrogenase E1 component" evidence="4">
    <location>
        <begin position="20"/>
        <end position="310"/>
    </location>
</feature>
<keyword evidence="2" id="KW-0560">Oxidoreductase</keyword>
<proteinExistence type="predicted"/>